<evidence type="ECO:0000313" key="1">
    <source>
        <dbReference type="EMBL" id="ODA28564.1"/>
    </source>
</evidence>
<comment type="caution">
    <text evidence="1">The sequence shown here is derived from an EMBL/GenBank/DDBJ whole genome shotgun (WGS) entry which is preliminary data.</text>
</comment>
<organism evidence="1 2">
    <name type="scientific">Planctopirus hydrillae</name>
    <dbReference type="NCBI Taxonomy" id="1841610"/>
    <lineage>
        <taxon>Bacteria</taxon>
        <taxon>Pseudomonadati</taxon>
        <taxon>Planctomycetota</taxon>
        <taxon>Planctomycetia</taxon>
        <taxon>Planctomycetales</taxon>
        <taxon>Planctomycetaceae</taxon>
        <taxon>Planctopirus</taxon>
    </lineage>
</organism>
<dbReference type="EMBL" id="LYDR01000152">
    <property type="protein sequence ID" value="ODA28564.1"/>
    <property type="molecule type" value="Genomic_DNA"/>
</dbReference>
<dbReference type="OrthoDB" id="289778at2"/>
<dbReference type="InterPro" id="IPR044054">
    <property type="entry name" value="Rv0078B"/>
</dbReference>
<evidence type="ECO:0000313" key="2">
    <source>
        <dbReference type="Proteomes" id="UP000094828"/>
    </source>
</evidence>
<reference evidence="1 2" key="1">
    <citation type="submission" date="2016-05" db="EMBL/GenBank/DDBJ databases">
        <title>Genomic and physiological characterization of Planctopirus sp. isolated from fresh water lake.</title>
        <authorList>
            <person name="Subhash Y."/>
            <person name="Ramana C."/>
        </authorList>
    </citation>
    <scope>NUCLEOTIDE SEQUENCE [LARGE SCALE GENOMIC DNA]</scope>
    <source>
        <strain evidence="1 2">JC280</strain>
    </source>
</reference>
<name>A0A1C3E5Q1_9PLAN</name>
<keyword evidence="2" id="KW-1185">Reference proteome</keyword>
<proteinExistence type="predicted"/>
<dbReference type="Pfam" id="PF18993">
    <property type="entry name" value="Rv0078B"/>
    <property type="match status" value="1"/>
</dbReference>
<dbReference type="AlphaFoldDB" id="A0A1C3E5Q1"/>
<accession>A0A1C3E5Q1</accession>
<dbReference type="Proteomes" id="UP000094828">
    <property type="component" value="Unassembled WGS sequence"/>
</dbReference>
<dbReference type="RefSeq" id="WP_068851879.1">
    <property type="nucleotide sequence ID" value="NZ_LYDR01000152.1"/>
</dbReference>
<gene>
    <name evidence="1" type="ORF">A6X21_12770</name>
</gene>
<sequence>MTSARQPVIEILEPEMVEILRQKTPAERLTQAFRMWETAREMIRGTIRQQHPDWSEEQVLREAANRLSHGATERVPR</sequence>
<protein>
    <submittedName>
        <fullName evidence="1">Uncharacterized protein</fullName>
    </submittedName>
</protein>